<comment type="caution">
    <text evidence="2">The sequence shown here is derived from an EMBL/GenBank/DDBJ whole genome shotgun (WGS) entry which is preliminary data.</text>
</comment>
<name>A0ABD7SR49_VIBCL</name>
<evidence type="ECO:0000313" key="2">
    <source>
        <dbReference type="EMBL" id="TXX67179.1"/>
    </source>
</evidence>
<feature type="transmembrane region" description="Helical" evidence="1">
    <location>
        <begin position="87"/>
        <end position="108"/>
    </location>
</feature>
<organism evidence="2 3">
    <name type="scientific">Vibrio cholerae</name>
    <dbReference type="NCBI Taxonomy" id="666"/>
    <lineage>
        <taxon>Bacteria</taxon>
        <taxon>Pseudomonadati</taxon>
        <taxon>Pseudomonadota</taxon>
        <taxon>Gammaproteobacteria</taxon>
        <taxon>Vibrionales</taxon>
        <taxon>Vibrionaceae</taxon>
        <taxon>Vibrio</taxon>
    </lineage>
</organism>
<evidence type="ECO:0000256" key="1">
    <source>
        <dbReference type="SAM" id="Phobius"/>
    </source>
</evidence>
<keyword evidence="1" id="KW-0472">Membrane</keyword>
<dbReference type="Proteomes" id="UP000323819">
    <property type="component" value="Unassembled WGS sequence"/>
</dbReference>
<keyword evidence="1" id="KW-0812">Transmembrane</keyword>
<feature type="transmembrane region" description="Helical" evidence="1">
    <location>
        <begin position="12"/>
        <end position="29"/>
    </location>
</feature>
<sequence length="110" mass="11991">MEQCYSDNSEKVVLKIALGTVGFLFAYFITSQKAPVGDLFALLLGTVAFLTLVSGVFVWELGVFISSNIKLFNSDINKSELEFFIKAVFHAIPAATTTISSVMLAGWLCN</sequence>
<protein>
    <submittedName>
        <fullName evidence="2">Uncharacterized protein</fullName>
    </submittedName>
</protein>
<accession>A0ABD7SR49</accession>
<keyword evidence="1" id="KW-1133">Transmembrane helix</keyword>
<reference evidence="2 3" key="1">
    <citation type="submission" date="2019-06" db="EMBL/GenBank/DDBJ databases">
        <title>Vibrio cholerae phylogeny based on whole-genome sequencing reveals genetic diversity and population strucutre.</title>
        <authorList>
            <person name="Zhiqiu Y."/>
            <person name="Bin L."/>
            <person name="Lingyan J."/>
        </authorList>
    </citation>
    <scope>NUCLEOTIDE SEQUENCE [LARGE SCALE GENOMIC DNA]</scope>
    <source>
        <strain evidence="2 3">N2814</strain>
    </source>
</reference>
<proteinExistence type="predicted"/>
<gene>
    <name evidence="2" type="ORF">FXF03_01010</name>
</gene>
<dbReference type="EMBL" id="VSIJ01000005">
    <property type="protein sequence ID" value="TXX67179.1"/>
    <property type="molecule type" value="Genomic_DNA"/>
</dbReference>
<dbReference type="RefSeq" id="WP_044125792.1">
    <property type="nucleotide sequence ID" value="NZ_JIDO01000002.1"/>
</dbReference>
<dbReference type="AlphaFoldDB" id="A0ABD7SR49"/>
<evidence type="ECO:0000313" key="3">
    <source>
        <dbReference type="Proteomes" id="UP000323819"/>
    </source>
</evidence>
<feature type="transmembrane region" description="Helical" evidence="1">
    <location>
        <begin position="41"/>
        <end position="66"/>
    </location>
</feature>